<organism evidence="2 3">
    <name type="scientific">Emticicia soli</name>
    <dbReference type="NCBI Taxonomy" id="2027878"/>
    <lineage>
        <taxon>Bacteria</taxon>
        <taxon>Pseudomonadati</taxon>
        <taxon>Bacteroidota</taxon>
        <taxon>Cytophagia</taxon>
        <taxon>Cytophagales</taxon>
        <taxon>Leadbetterellaceae</taxon>
        <taxon>Emticicia</taxon>
    </lineage>
</organism>
<evidence type="ECO:0008006" key="4">
    <source>
        <dbReference type="Google" id="ProtNLM"/>
    </source>
</evidence>
<evidence type="ECO:0000256" key="1">
    <source>
        <dbReference type="SAM" id="MobiDB-lite"/>
    </source>
</evidence>
<gene>
    <name evidence="2" type="ORF">ACFSR2_18460</name>
</gene>
<protein>
    <recommendedName>
        <fullName evidence="4">Outer membrane protein beta-barrel domain-containing protein</fullName>
    </recommendedName>
</protein>
<sequence>MENFDENLENEYRKRFEDFEEMPDDLLWKNIQARIEPEKGKPLVIWWNALRSPMGMAASVLLGLLIGAYFLIKSDDVQPIGNLPEKPASVASEPSKPGVSQKDNVANAESAKAKIDDEGIANEARRLASGETDGKKATQVKESLGENKQTKLPASVQQEEKAIAYKTIEEKTEEINKNAVAAKPAKTIAQTELATEAPTKQTDDDKTVLANKASTQIKETTKATAEQKADETTLAMSPIAGQSLNNPAALTNENSVLKDTLFEHVNSMHGKNAHVAVTAKSLQAPEVPAYEEPIIFEEEKRRLVFIPPTEVFANVTSTLSYYMFAPNKGDQIMVNNFSSNSQRLGFAAQLGFVYPLAKKIDLRTGLSYSTGKSRITYGITDEAQKSITVLNDNSIQINPGKSTKNENRNWQYFELQSDVLYEVRKMQAVSLGMKFGMQTAAMNQPLLQARLGYRISRPIAQRWALWLEPSVSFSLLSHNSMENLFMYRTNGLGMNMGVSLLR</sequence>
<name>A0ABW5JCT1_9BACT</name>
<proteinExistence type="predicted"/>
<feature type="compositionally biased region" description="Basic and acidic residues" evidence="1">
    <location>
        <begin position="126"/>
        <end position="136"/>
    </location>
</feature>
<dbReference type="RefSeq" id="WP_340239573.1">
    <property type="nucleotide sequence ID" value="NZ_JBBEWC010000013.1"/>
</dbReference>
<accession>A0ABW5JCT1</accession>
<keyword evidence="3" id="KW-1185">Reference proteome</keyword>
<reference evidence="3" key="1">
    <citation type="journal article" date="2019" name="Int. J. Syst. Evol. Microbiol.">
        <title>The Global Catalogue of Microorganisms (GCM) 10K type strain sequencing project: providing services to taxonomists for standard genome sequencing and annotation.</title>
        <authorList>
            <consortium name="The Broad Institute Genomics Platform"/>
            <consortium name="The Broad Institute Genome Sequencing Center for Infectious Disease"/>
            <person name="Wu L."/>
            <person name="Ma J."/>
        </authorList>
    </citation>
    <scope>NUCLEOTIDE SEQUENCE [LARGE SCALE GENOMIC DNA]</scope>
    <source>
        <strain evidence="3">KCTC 52344</strain>
    </source>
</reference>
<comment type="caution">
    <text evidence="2">The sequence shown here is derived from an EMBL/GenBank/DDBJ whole genome shotgun (WGS) entry which is preliminary data.</text>
</comment>
<feature type="region of interest" description="Disordered" evidence="1">
    <location>
        <begin position="126"/>
        <end position="155"/>
    </location>
</feature>
<evidence type="ECO:0000313" key="2">
    <source>
        <dbReference type="EMBL" id="MFD2522888.1"/>
    </source>
</evidence>
<evidence type="ECO:0000313" key="3">
    <source>
        <dbReference type="Proteomes" id="UP001597510"/>
    </source>
</evidence>
<feature type="region of interest" description="Disordered" evidence="1">
    <location>
        <begin position="83"/>
        <end position="112"/>
    </location>
</feature>
<dbReference type="EMBL" id="JBHULC010000022">
    <property type="protein sequence ID" value="MFD2522888.1"/>
    <property type="molecule type" value="Genomic_DNA"/>
</dbReference>
<dbReference type="Proteomes" id="UP001597510">
    <property type="component" value="Unassembled WGS sequence"/>
</dbReference>